<evidence type="ECO:0000256" key="4">
    <source>
        <dbReference type="ARBA" id="ARBA00023235"/>
    </source>
</evidence>
<dbReference type="Pfam" id="PF13378">
    <property type="entry name" value="MR_MLE_C"/>
    <property type="match status" value="1"/>
</dbReference>
<dbReference type="PANTHER" id="PTHR48073">
    <property type="entry name" value="O-SUCCINYLBENZOATE SYNTHASE-RELATED"/>
    <property type="match status" value="1"/>
</dbReference>
<keyword evidence="4 5" id="KW-0413">Isomerase</keyword>
<dbReference type="SFLD" id="SFLDS00001">
    <property type="entry name" value="Enolase"/>
    <property type="match status" value="2"/>
</dbReference>
<dbReference type="GO" id="GO:0043748">
    <property type="term" value="F:O-succinylbenzoate synthase activity"/>
    <property type="evidence" value="ECO:0007669"/>
    <property type="project" value="UniProtKB-EC"/>
</dbReference>
<dbReference type="SFLD" id="SFLDF00010">
    <property type="entry name" value="dipeptide_epimerase"/>
    <property type="match status" value="1"/>
</dbReference>
<dbReference type="SMART" id="SM00922">
    <property type="entry name" value="MR_MLE"/>
    <property type="match status" value="1"/>
</dbReference>
<comment type="similarity">
    <text evidence="1 5">Belongs to the mandelate racemase/muconate lactonizing enzyme family.</text>
</comment>
<dbReference type="PANTHER" id="PTHR48073:SF2">
    <property type="entry name" value="O-SUCCINYLBENZOATE SYNTHASE"/>
    <property type="match status" value="1"/>
</dbReference>
<evidence type="ECO:0000256" key="1">
    <source>
        <dbReference type="ARBA" id="ARBA00008031"/>
    </source>
</evidence>
<gene>
    <name evidence="7" type="ORF">S101395_03454</name>
</gene>
<feature type="domain" description="Mandelate racemase/muconate lactonizing enzyme C-terminal" evidence="6">
    <location>
        <begin position="140"/>
        <end position="239"/>
    </location>
</feature>
<dbReference type="CDD" id="cd03319">
    <property type="entry name" value="L-Ala-DL-Glu_epimerase"/>
    <property type="match status" value="1"/>
</dbReference>
<dbReference type="SFLD" id="SFLDF00009">
    <property type="entry name" value="o-succinylbenzoate_synthase"/>
    <property type="match status" value="1"/>
</dbReference>
<dbReference type="GeneID" id="92852603"/>
<keyword evidence="3 5" id="KW-0460">Magnesium</keyword>
<name>A0ABN5AH74_9BACI</name>
<evidence type="ECO:0000259" key="6">
    <source>
        <dbReference type="SMART" id="SM00922"/>
    </source>
</evidence>
<dbReference type="SUPFAM" id="SSF54826">
    <property type="entry name" value="Enolase N-terminal domain-like"/>
    <property type="match status" value="1"/>
</dbReference>
<dbReference type="InterPro" id="IPR036849">
    <property type="entry name" value="Enolase-like_C_sf"/>
</dbReference>
<evidence type="ECO:0000313" key="8">
    <source>
        <dbReference type="Proteomes" id="UP000196877"/>
    </source>
</evidence>
<dbReference type="Pfam" id="PF02746">
    <property type="entry name" value="MR_MLE_N"/>
    <property type="match status" value="1"/>
</dbReference>
<dbReference type="Gene3D" id="3.20.20.120">
    <property type="entry name" value="Enolase-like C-terminal domain"/>
    <property type="match status" value="1"/>
</dbReference>
<dbReference type="Gene3D" id="3.30.390.10">
    <property type="entry name" value="Enolase-like, N-terminal domain"/>
    <property type="match status" value="1"/>
</dbReference>
<dbReference type="EMBL" id="CP021920">
    <property type="protein sequence ID" value="ASB89961.1"/>
    <property type="molecule type" value="Genomic_DNA"/>
</dbReference>
<evidence type="ECO:0000256" key="5">
    <source>
        <dbReference type="RuleBase" id="RU366006"/>
    </source>
</evidence>
<keyword evidence="2 5" id="KW-0479">Metal-binding</keyword>
<comment type="cofactor">
    <cofactor evidence="5">
        <name>Mg(2+)</name>
        <dbReference type="ChEBI" id="CHEBI:18420"/>
    </cofactor>
    <text evidence="5">Binds 1 Mg(2+) ion per subunit.</text>
</comment>
<reference evidence="7 8" key="1">
    <citation type="submission" date="2017-06" db="EMBL/GenBank/DDBJ databases">
        <title>Genome sequence of Bacillus sonorensis strain SRCM101395.</title>
        <authorList>
            <person name="Cho S.H."/>
        </authorList>
    </citation>
    <scope>NUCLEOTIDE SEQUENCE [LARGE SCALE GENOMIC DNA]</scope>
    <source>
        <strain evidence="7 8">SRCM101395</strain>
    </source>
</reference>
<dbReference type="SFLD" id="SFLDG00180">
    <property type="entry name" value="muconate_cycloisomerase"/>
    <property type="match status" value="2"/>
</dbReference>
<dbReference type="InterPro" id="IPR029065">
    <property type="entry name" value="Enolase_C-like"/>
</dbReference>
<evidence type="ECO:0000256" key="2">
    <source>
        <dbReference type="ARBA" id="ARBA00022723"/>
    </source>
</evidence>
<keyword evidence="8" id="KW-1185">Reference proteome</keyword>
<dbReference type="InterPro" id="IPR029017">
    <property type="entry name" value="Enolase-like_N"/>
</dbReference>
<evidence type="ECO:0000256" key="3">
    <source>
        <dbReference type="ARBA" id="ARBA00022842"/>
    </source>
</evidence>
<dbReference type="RefSeq" id="WP_006638510.1">
    <property type="nucleotide sequence ID" value="NZ_BORD01000002.1"/>
</dbReference>
<accession>A0ABN5AH74</accession>
<protein>
    <recommendedName>
        <fullName evidence="5">Dipeptide epimerase</fullName>
        <ecNumber evidence="5">5.1.1.-</ecNumber>
    </recommendedName>
</protein>
<evidence type="ECO:0000313" key="7">
    <source>
        <dbReference type="EMBL" id="ASB89961.1"/>
    </source>
</evidence>
<organism evidence="7 8">
    <name type="scientific">Bacillus sonorensis</name>
    <dbReference type="NCBI Taxonomy" id="119858"/>
    <lineage>
        <taxon>Bacteria</taxon>
        <taxon>Bacillati</taxon>
        <taxon>Bacillota</taxon>
        <taxon>Bacilli</taxon>
        <taxon>Bacillales</taxon>
        <taxon>Bacillaceae</taxon>
        <taxon>Bacillus</taxon>
    </lineage>
</organism>
<dbReference type="SUPFAM" id="SSF51604">
    <property type="entry name" value="Enolase C-terminal domain-like"/>
    <property type="match status" value="1"/>
</dbReference>
<sequence length="362" mass="39519">MKITAIHTYRIAVPLKKPFKTALRTVHTAEAVMVNMLAEDASGWGEAPPTAVITGETLDSIESAIREVFAPALIGQSLLRAEAVFCTIDKLMCGNTSAKAAVDMAVYDCLSQMCGLPLYQFLGGYRREIETDFTVSVNQPEEMGEDAARYMNEGFRTLKVKVGKDDIESDLARIREIRGRTGTGAKIRLDANQGWTPKQAVRAIRKLEDEGLDIELVEQPVHKDDLEGLKQVTDAVDTLIMADESVFSPEQAFQVLKTRSADLINIKLMKAGGIRNALKINALAEACGVECMAGSMIETRLGITAAAHFAASQKNVTRFDFDAPLMLKEDIVKGGISYEGRRMFFPDVPGLGISNIKGIKGE</sequence>
<dbReference type="EC" id="5.1.1.-" evidence="5"/>
<dbReference type="InterPro" id="IPR013341">
    <property type="entry name" value="Mandelate_racemase_N_dom"/>
</dbReference>
<dbReference type="InterPro" id="IPR013342">
    <property type="entry name" value="Mandelate_racemase_C"/>
</dbReference>
<proteinExistence type="inferred from homology"/>
<dbReference type="Proteomes" id="UP000196877">
    <property type="component" value="Chromosome"/>
</dbReference>
<dbReference type="InterPro" id="IPR034603">
    <property type="entry name" value="Dipeptide_epimerase"/>
</dbReference>
<keyword evidence="7" id="KW-0456">Lyase</keyword>